<keyword evidence="3" id="KW-0547">Nucleotide-binding</keyword>
<dbReference type="Pfam" id="PF14306">
    <property type="entry name" value="PUA_2"/>
    <property type="match status" value="1"/>
</dbReference>
<comment type="caution">
    <text evidence="8">The sequence shown here is derived from an EMBL/GenBank/DDBJ whole genome shotgun (WGS) entry which is preliminary data.</text>
</comment>
<feature type="domain" description="APS kinase" evidence="5">
    <location>
        <begin position="89"/>
        <end position="137"/>
    </location>
</feature>
<evidence type="ECO:0000259" key="7">
    <source>
        <dbReference type="Pfam" id="PF14306"/>
    </source>
</evidence>
<dbReference type="Proteomes" id="UP001266305">
    <property type="component" value="Unassembled WGS sequence"/>
</dbReference>
<dbReference type="Pfam" id="PF01583">
    <property type="entry name" value="APS_kinase"/>
    <property type="match status" value="1"/>
</dbReference>
<protein>
    <recommendedName>
        <fullName evidence="10">Adenylyl-sulfate kinase</fullName>
    </recommendedName>
</protein>
<gene>
    <name evidence="8" type="ORF">P7K49_035434</name>
</gene>
<dbReference type="InterPro" id="IPR027417">
    <property type="entry name" value="P-loop_NTPase"/>
</dbReference>
<feature type="domain" description="ATP-sulfurylase PUA-like" evidence="7">
    <location>
        <begin position="142"/>
        <end position="231"/>
    </location>
</feature>
<dbReference type="InterPro" id="IPR024951">
    <property type="entry name" value="Sulfurylase_cat_dom"/>
</dbReference>
<keyword evidence="9" id="KW-1185">Reference proteome</keyword>
<dbReference type="Gene3D" id="3.40.50.620">
    <property type="entry name" value="HUPs"/>
    <property type="match status" value="1"/>
</dbReference>
<evidence type="ECO:0000313" key="9">
    <source>
        <dbReference type="Proteomes" id="UP001266305"/>
    </source>
</evidence>
<dbReference type="CDD" id="cd02027">
    <property type="entry name" value="APSK"/>
    <property type="match status" value="1"/>
</dbReference>
<evidence type="ECO:0000256" key="1">
    <source>
        <dbReference type="ARBA" id="ARBA00004678"/>
    </source>
</evidence>
<dbReference type="PANTHER" id="PTHR11055:SF17">
    <property type="entry name" value="BIFUNCTIONAL 3'-PHOSPHOADENOSINE 5'-PHOSPHOSULFATE SYNTHASE 1"/>
    <property type="match status" value="1"/>
</dbReference>
<evidence type="ECO:0000256" key="2">
    <source>
        <dbReference type="ARBA" id="ARBA00022679"/>
    </source>
</evidence>
<keyword evidence="4" id="KW-0067">ATP-binding</keyword>
<dbReference type="InterPro" id="IPR025980">
    <property type="entry name" value="ATP-Sase_PUA-like_dom"/>
</dbReference>
<sequence length="283" mass="32143">MEIPGSLCKKVKLSKNMQRTQRATDVTYQAHHISRNKNGQVVGTRGGFRGCMVWLTGLSGAGKTTISFEEYLVCHGIAGYTLDGTDIRQVFVDVPLHVCEQRDVKGLYKKAQAGEIKGFTGIDSEYEKPEAPELVLKTDSCDDCVINLSVPIVLTSAATHEVKERLDSWTAFTLMYEDHHVAILHNLEFYEHRKEEHCARRWGTTCTNHPHIRMVMGQGDWLIGGDLQFLDRVYCNDGLDQYRLTPTELKQIFKDTNADAVFAFQLRNPVHHRHALLMQDTHK</sequence>
<feature type="domain" description="Sulphate adenylyltransferase catalytic" evidence="6">
    <location>
        <begin position="240"/>
        <end position="281"/>
    </location>
</feature>
<name>A0ABQ9TMK7_SAGOE</name>
<evidence type="ECO:0000256" key="3">
    <source>
        <dbReference type="ARBA" id="ARBA00022741"/>
    </source>
</evidence>
<dbReference type="InterPro" id="IPR014729">
    <property type="entry name" value="Rossmann-like_a/b/a_fold"/>
</dbReference>
<dbReference type="SUPFAM" id="SSF88697">
    <property type="entry name" value="PUA domain-like"/>
    <property type="match status" value="1"/>
</dbReference>
<keyword evidence="2" id="KW-0808">Transferase</keyword>
<dbReference type="PANTHER" id="PTHR11055">
    <property type="entry name" value="BIFUNCTIONAL 3'-PHOSPHOADENOSINE 5'-PHOSPHOSULFATE SYNTHASE"/>
    <property type="match status" value="1"/>
</dbReference>
<evidence type="ECO:0000259" key="5">
    <source>
        <dbReference type="Pfam" id="PF01583"/>
    </source>
</evidence>
<evidence type="ECO:0008006" key="10">
    <source>
        <dbReference type="Google" id="ProtNLM"/>
    </source>
</evidence>
<evidence type="ECO:0000256" key="4">
    <source>
        <dbReference type="ARBA" id="ARBA00022840"/>
    </source>
</evidence>
<comment type="pathway">
    <text evidence="1">Sulfur metabolism.</text>
</comment>
<dbReference type="SUPFAM" id="SSF52374">
    <property type="entry name" value="Nucleotidylyl transferase"/>
    <property type="match status" value="1"/>
</dbReference>
<dbReference type="SUPFAM" id="SSF52540">
    <property type="entry name" value="P-loop containing nucleoside triphosphate hydrolases"/>
    <property type="match status" value="1"/>
</dbReference>
<accession>A0ABQ9TMK7</accession>
<dbReference type="EMBL" id="JASSZA010000020">
    <property type="protein sequence ID" value="KAK2086009.1"/>
    <property type="molecule type" value="Genomic_DNA"/>
</dbReference>
<dbReference type="InterPro" id="IPR059117">
    <property type="entry name" value="APS_kinase_dom"/>
</dbReference>
<dbReference type="InterPro" id="IPR015947">
    <property type="entry name" value="PUA-like_sf"/>
</dbReference>
<dbReference type="Pfam" id="PF01747">
    <property type="entry name" value="ATP-sulfurylase"/>
    <property type="match status" value="1"/>
</dbReference>
<organism evidence="8 9">
    <name type="scientific">Saguinus oedipus</name>
    <name type="common">Cotton-top tamarin</name>
    <name type="synonym">Oedipomidas oedipus</name>
    <dbReference type="NCBI Taxonomy" id="9490"/>
    <lineage>
        <taxon>Eukaryota</taxon>
        <taxon>Metazoa</taxon>
        <taxon>Chordata</taxon>
        <taxon>Craniata</taxon>
        <taxon>Vertebrata</taxon>
        <taxon>Euteleostomi</taxon>
        <taxon>Mammalia</taxon>
        <taxon>Eutheria</taxon>
        <taxon>Euarchontoglires</taxon>
        <taxon>Primates</taxon>
        <taxon>Haplorrhini</taxon>
        <taxon>Platyrrhini</taxon>
        <taxon>Cebidae</taxon>
        <taxon>Callitrichinae</taxon>
        <taxon>Saguinus</taxon>
    </lineage>
</organism>
<evidence type="ECO:0000259" key="6">
    <source>
        <dbReference type="Pfam" id="PF01747"/>
    </source>
</evidence>
<proteinExistence type="predicted"/>
<dbReference type="Gene3D" id="3.40.50.300">
    <property type="entry name" value="P-loop containing nucleotide triphosphate hydrolases"/>
    <property type="match status" value="2"/>
</dbReference>
<reference evidence="8 9" key="1">
    <citation type="submission" date="2023-05" db="EMBL/GenBank/DDBJ databases">
        <title>B98-5 Cell Line De Novo Hybrid Assembly: An Optical Mapping Approach.</title>
        <authorList>
            <person name="Kananen K."/>
            <person name="Auerbach J.A."/>
            <person name="Kautto E."/>
            <person name="Blachly J.S."/>
        </authorList>
    </citation>
    <scope>NUCLEOTIDE SEQUENCE [LARGE SCALE GENOMIC DNA]</scope>
    <source>
        <strain evidence="8">B95-8</strain>
        <tissue evidence="8">Cell line</tissue>
    </source>
</reference>
<evidence type="ECO:0000313" key="8">
    <source>
        <dbReference type="EMBL" id="KAK2086009.1"/>
    </source>
</evidence>